<evidence type="ECO:0000313" key="4">
    <source>
        <dbReference type="EMBL" id="WSB67224.1"/>
    </source>
</evidence>
<dbReference type="InterPro" id="IPR052900">
    <property type="entry name" value="Phospholipid_Metab_Enz"/>
</dbReference>
<name>A0ABZ1FA59_9ACTN</name>
<evidence type="ECO:0000313" key="5">
    <source>
        <dbReference type="Proteomes" id="UP001344251"/>
    </source>
</evidence>
<evidence type="ECO:0000259" key="3">
    <source>
        <dbReference type="Pfam" id="PF16655"/>
    </source>
</evidence>
<organism evidence="4 5">
    <name type="scientific">Streptomyces decoyicus</name>
    <dbReference type="NCBI Taxonomy" id="249567"/>
    <lineage>
        <taxon>Bacteria</taxon>
        <taxon>Bacillati</taxon>
        <taxon>Actinomycetota</taxon>
        <taxon>Actinomycetes</taxon>
        <taxon>Kitasatosporales</taxon>
        <taxon>Streptomycetaceae</taxon>
        <taxon>Streptomyces</taxon>
    </lineage>
</organism>
<proteinExistence type="predicted"/>
<gene>
    <name evidence="4" type="ORF">OG863_04220</name>
</gene>
<reference evidence="4 5" key="1">
    <citation type="submission" date="2022-10" db="EMBL/GenBank/DDBJ databases">
        <title>The complete genomes of actinobacterial strains from the NBC collection.</title>
        <authorList>
            <person name="Joergensen T.S."/>
            <person name="Alvarez Arevalo M."/>
            <person name="Sterndorff E.B."/>
            <person name="Faurdal D."/>
            <person name="Vuksanovic O."/>
            <person name="Mourched A.-S."/>
            <person name="Charusanti P."/>
            <person name="Shaw S."/>
            <person name="Blin K."/>
            <person name="Weber T."/>
        </authorList>
    </citation>
    <scope>NUCLEOTIDE SEQUENCE [LARGE SCALE GENOMIC DNA]</scope>
    <source>
        <strain evidence="4 5">NBC 01774</strain>
    </source>
</reference>
<feature type="region of interest" description="Disordered" evidence="1">
    <location>
        <begin position="121"/>
        <end position="144"/>
    </location>
</feature>
<dbReference type="InterPro" id="IPR006311">
    <property type="entry name" value="TAT_signal"/>
</dbReference>
<dbReference type="Pfam" id="PF09423">
    <property type="entry name" value="PhoD"/>
    <property type="match status" value="1"/>
</dbReference>
<dbReference type="Gene3D" id="3.60.21.70">
    <property type="entry name" value="PhoD-like phosphatase"/>
    <property type="match status" value="1"/>
</dbReference>
<dbReference type="CDD" id="cd07389">
    <property type="entry name" value="MPP_PhoD"/>
    <property type="match status" value="1"/>
</dbReference>
<dbReference type="Pfam" id="PF16655">
    <property type="entry name" value="PhoD_N"/>
    <property type="match status" value="1"/>
</dbReference>
<protein>
    <submittedName>
        <fullName evidence="4">Alkaline phosphatase D family protein</fullName>
    </submittedName>
</protein>
<dbReference type="Proteomes" id="UP001344251">
    <property type="component" value="Chromosome"/>
</dbReference>
<dbReference type="SUPFAM" id="SSF56300">
    <property type="entry name" value="Metallo-dependent phosphatases"/>
    <property type="match status" value="1"/>
</dbReference>
<keyword evidence="5" id="KW-1185">Reference proteome</keyword>
<dbReference type="PROSITE" id="PS51318">
    <property type="entry name" value="TAT"/>
    <property type="match status" value="1"/>
</dbReference>
<dbReference type="Gene3D" id="2.60.40.380">
    <property type="entry name" value="Purple acid phosphatase-like, N-terminal"/>
    <property type="match status" value="1"/>
</dbReference>
<feature type="domain" description="Phospholipase D N-terminal" evidence="3">
    <location>
        <begin position="48"/>
        <end position="138"/>
    </location>
</feature>
<evidence type="ECO:0000259" key="2">
    <source>
        <dbReference type="Pfam" id="PF09423"/>
    </source>
</evidence>
<dbReference type="RefSeq" id="WP_326616476.1">
    <property type="nucleotide sequence ID" value="NZ_CP109106.1"/>
</dbReference>
<accession>A0ABZ1FA59</accession>
<sequence length="537" mass="58983">MAQGSGGGFGRRSLLQGAAAGSAALALPAISCASPAQARSGRPSADWGVQVGDVTTSSGLVWVRSDRPARMVVQTAATESFRNARSWRGPVIGAGTDFTGVTSLHGLPAGEQIHYRVLLADPDDPRRTGEPVTGTFRTAPTGRHPAGVRFHWSGDLAGQGWGINPDRGGYRIYEDMRRRNPDFFLCSGDNIYADSPIPERVTLPDGRIWRNVTTEEKAKVAETLAEFRGAFRYNLLDDNLRRFNAQVPTITQWDDHEVHNNWYPGQLLDDDRYKVKETDVLSARSLRAFSEYFPIRTLRPDRGGTSRSSEAESGGGRVYRVVHHGPLLDVFVLDMRRYRNANSPGRQTDDPQGILGAEQLRWLKRELSRSHAVWKVIASDMPLGLVVPDGKTDFEAVAQGDPGAPLGRELQLAELLRHIKHERVTGTVWLTTDVHYTAAQHYAPERAAFKDFEPFWEFVSGPLNAGGFQALKLDGTFGPEQPFIKAPDRANTSPAESPQYFGEIDIDGGSGELTVRLCQEGGKVLFSKALQPGQVGQ</sequence>
<feature type="domain" description="PhoD-like phosphatase metallophosphatase" evidence="2">
    <location>
        <begin position="156"/>
        <end position="517"/>
    </location>
</feature>
<dbReference type="EMBL" id="CP109106">
    <property type="protein sequence ID" value="WSB67224.1"/>
    <property type="molecule type" value="Genomic_DNA"/>
</dbReference>
<dbReference type="InterPro" id="IPR032093">
    <property type="entry name" value="PhoD_N"/>
</dbReference>
<dbReference type="PANTHER" id="PTHR43606:SF1">
    <property type="entry name" value="PHOD-LIKE PHOSPHATASE METALLOPHOSPHATASE DOMAIN-CONTAINING PROTEIN"/>
    <property type="match status" value="1"/>
</dbReference>
<evidence type="ECO:0000256" key="1">
    <source>
        <dbReference type="SAM" id="MobiDB-lite"/>
    </source>
</evidence>
<dbReference type="InterPro" id="IPR018946">
    <property type="entry name" value="PhoD-like_MPP"/>
</dbReference>
<dbReference type="InterPro" id="IPR038607">
    <property type="entry name" value="PhoD-like_sf"/>
</dbReference>
<dbReference type="PANTHER" id="PTHR43606">
    <property type="entry name" value="PHOSPHATASE, PUTATIVE (AFU_ORTHOLOGUE AFUA_6G08710)-RELATED"/>
    <property type="match status" value="1"/>
</dbReference>
<dbReference type="InterPro" id="IPR029052">
    <property type="entry name" value="Metallo-depent_PP-like"/>
</dbReference>